<feature type="transmembrane region" description="Helical" evidence="1">
    <location>
        <begin position="55"/>
        <end position="74"/>
    </location>
</feature>
<evidence type="ECO:0000313" key="3">
    <source>
        <dbReference type="Proteomes" id="UP000183190"/>
    </source>
</evidence>
<keyword evidence="1" id="KW-0472">Membrane</keyword>
<dbReference type="OrthoDB" id="9808116at2"/>
<dbReference type="RefSeq" id="WP_074714474.1">
    <property type="nucleotide sequence ID" value="NZ_FNWV01000002.1"/>
</dbReference>
<keyword evidence="1" id="KW-0812">Transmembrane</keyword>
<dbReference type="AlphaFoldDB" id="A0A1H6IA85"/>
<organism evidence="2 3">
    <name type="scientific">Ruminococcus flavefaciens</name>
    <dbReference type="NCBI Taxonomy" id="1265"/>
    <lineage>
        <taxon>Bacteria</taxon>
        <taxon>Bacillati</taxon>
        <taxon>Bacillota</taxon>
        <taxon>Clostridia</taxon>
        <taxon>Eubacteriales</taxon>
        <taxon>Oscillospiraceae</taxon>
        <taxon>Ruminococcus</taxon>
    </lineage>
</organism>
<evidence type="ECO:0000313" key="2">
    <source>
        <dbReference type="EMBL" id="SEH44666.1"/>
    </source>
</evidence>
<accession>A0A1H6IA85</accession>
<evidence type="ECO:0000256" key="1">
    <source>
        <dbReference type="SAM" id="Phobius"/>
    </source>
</evidence>
<evidence type="ECO:0008006" key="4">
    <source>
        <dbReference type="Google" id="ProtNLM"/>
    </source>
</evidence>
<sequence>MDRVVWLMLTIPIGIFFICFGIYAWKRKKPMWFWSGKEVKESEISDIPAYNRANGIMWLCFSAIFWLAAVLGALNSEAAGIVIVIGSVAGIPLLYLVYRKIYSKYKSK</sequence>
<protein>
    <recommendedName>
        <fullName evidence="4">SdpI/YhfL protein family protein</fullName>
    </recommendedName>
</protein>
<feature type="transmembrane region" description="Helical" evidence="1">
    <location>
        <begin position="6"/>
        <end position="25"/>
    </location>
</feature>
<name>A0A1H6IA85_RUMFL</name>
<gene>
    <name evidence="2" type="ORF">SAMN02910265_00653</name>
</gene>
<keyword evidence="1" id="KW-1133">Transmembrane helix</keyword>
<feature type="transmembrane region" description="Helical" evidence="1">
    <location>
        <begin position="80"/>
        <end position="98"/>
    </location>
</feature>
<dbReference type="Proteomes" id="UP000183190">
    <property type="component" value="Unassembled WGS sequence"/>
</dbReference>
<dbReference type="EMBL" id="FNWV01000002">
    <property type="protein sequence ID" value="SEH44666.1"/>
    <property type="molecule type" value="Genomic_DNA"/>
</dbReference>
<proteinExistence type="predicted"/>
<reference evidence="2 3" key="1">
    <citation type="submission" date="2016-10" db="EMBL/GenBank/DDBJ databases">
        <authorList>
            <person name="de Groot N.N."/>
        </authorList>
    </citation>
    <scope>NUCLEOTIDE SEQUENCE [LARGE SCALE GENOMIC DNA]</scope>
    <source>
        <strain evidence="2 3">YAD2003</strain>
    </source>
</reference>